<dbReference type="EMBL" id="JBHPBY010000182">
    <property type="protein sequence ID" value="MFC1851369.1"/>
    <property type="molecule type" value="Genomic_DNA"/>
</dbReference>
<sequence>MMSKDGGEASQWRIDYARELAQFYITHPQIKMIVLGGSPSRGLSDQYSDLDIVVYWDKMDHEWLELIPLRDTAAERKLMRKMGESDIYLEQYYFGNLKADFGHVTLDFWQEMCDDVLQKFDTDSGKQKSIAGFMEAVPLHGENLIAEWKKRLSSYPDQLAYNMVKQNLSLFVHGCLLRQGYERGDLIFYYDGLCLMLKKLLAILAGLNRMYFSKDEPRWIEFELEQMVLKPDQMWQRILKIFRSPPAESDYQLNKLVDEVLDLVAEHMPDVSVIVKERIREFEVKPCPEKPPIHEFPRPHRD</sequence>
<feature type="domain" description="Polymerase nucleotidyl transferase" evidence="1">
    <location>
        <begin position="28"/>
        <end position="69"/>
    </location>
</feature>
<evidence type="ECO:0000259" key="1">
    <source>
        <dbReference type="Pfam" id="PF01909"/>
    </source>
</evidence>
<dbReference type="Proteomes" id="UP001594351">
    <property type="component" value="Unassembled WGS sequence"/>
</dbReference>
<dbReference type="Pfam" id="PF01909">
    <property type="entry name" value="NTP_transf_2"/>
    <property type="match status" value="1"/>
</dbReference>
<proteinExistence type="predicted"/>
<dbReference type="InterPro" id="IPR043519">
    <property type="entry name" value="NT_sf"/>
</dbReference>
<keyword evidence="3" id="KW-1185">Reference proteome</keyword>
<evidence type="ECO:0000313" key="2">
    <source>
        <dbReference type="EMBL" id="MFC1851369.1"/>
    </source>
</evidence>
<dbReference type="SUPFAM" id="SSF81301">
    <property type="entry name" value="Nucleotidyltransferase"/>
    <property type="match status" value="1"/>
</dbReference>
<name>A0ABV6YYU9_UNCC1</name>
<dbReference type="Gene3D" id="3.30.460.10">
    <property type="entry name" value="Beta Polymerase, domain 2"/>
    <property type="match status" value="1"/>
</dbReference>
<dbReference type="InterPro" id="IPR002934">
    <property type="entry name" value="Polymerase_NTP_transf_dom"/>
</dbReference>
<gene>
    <name evidence="2" type="ORF">ACFL27_14320</name>
</gene>
<protein>
    <submittedName>
        <fullName evidence="2">Nucleotidyltransferase domain-containing protein</fullName>
    </submittedName>
</protein>
<evidence type="ECO:0000313" key="3">
    <source>
        <dbReference type="Proteomes" id="UP001594351"/>
    </source>
</evidence>
<comment type="caution">
    <text evidence="2">The sequence shown here is derived from an EMBL/GenBank/DDBJ whole genome shotgun (WGS) entry which is preliminary data.</text>
</comment>
<organism evidence="2 3">
    <name type="scientific">candidate division CSSED10-310 bacterium</name>
    <dbReference type="NCBI Taxonomy" id="2855610"/>
    <lineage>
        <taxon>Bacteria</taxon>
        <taxon>Bacteria division CSSED10-310</taxon>
    </lineage>
</organism>
<reference evidence="2 3" key="1">
    <citation type="submission" date="2024-09" db="EMBL/GenBank/DDBJ databases">
        <title>Laminarin stimulates single cell rates of sulfate reduction while oxygen inhibits transcriptomic activity in coastal marine sediment.</title>
        <authorList>
            <person name="Lindsay M."/>
            <person name="Orcutt B."/>
            <person name="Emerson D."/>
            <person name="Stepanauskas R."/>
            <person name="D'Angelo T."/>
        </authorList>
    </citation>
    <scope>NUCLEOTIDE SEQUENCE [LARGE SCALE GENOMIC DNA]</scope>
    <source>
        <strain evidence="2">SAG AM-311-K15</strain>
    </source>
</reference>
<accession>A0ABV6YYU9</accession>